<organism evidence="3 4">
    <name type="scientific">Racocetra fulgida</name>
    <dbReference type="NCBI Taxonomy" id="60492"/>
    <lineage>
        <taxon>Eukaryota</taxon>
        <taxon>Fungi</taxon>
        <taxon>Fungi incertae sedis</taxon>
        <taxon>Mucoromycota</taxon>
        <taxon>Glomeromycotina</taxon>
        <taxon>Glomeromycetes</taxon>
        <taxon>Diversisporales</taxon>
        <taxon>Gigasporaceae</taxon>
        <taxon>Racocetra</taxon>
    </lineage>
</organism>
<evidence type="ECO:0000256" key="1">
    <source>
        <dbReference type="SAM" id="MobiDB-lite"/>
    </source>
</evidence>
<name>A0A9N9ETR6_9GLOM</name>
<dbReference type="PANTHER" id="PTHR47718:SF10">
    <property type="entry name" value="PROTEIN FAR1-RELATED SEQUENCE"/>
    <property type="match status" value="1"/>
</dbReference>
<sequence>KIADEIESKDETADEIESKDETADEIESNNETAILKKCQWRVIEINDEHNHSMAEDKRVFHEHCQLTREARCTVVRMLKAGPKPSMIYEAVRDKTGTLTVTRKDISNIGLQINSLEETTSMEALIVEMEERGNLGVNKLQTFGIAGAWISDESEKSYIWVIEQLASLIFLDISPFVFITDNDAALIGALRRIFPKVEHILCSWHVLNNFKKNLKKYFVDDSFYEIINIMEGFINLRDYKELNFAISDYRKLATSSLNTEKKESIGIDPLLMQDNKDHLRPLLGRVSQFALNKIKCELFNATTYEACLCELCVNYNLPCRHLLPIKGPILLSIIPKRWLLFPEQGQLDSNNIIQNELLDNSDNEQQKSSLLEKLDDILAIPEVKLSDIKVPERIIGKGRPSRTKRLPTALECMEQEEKKKKRLIMGQTKLKTQVLIKKK</sequence>
<dbReference type="Pfam" id="PF10551">
    <property type="entry name" value="MULE"/>
    <property type="match status" value="1"/>
</dbReference>
<keyword evidence="4" id="KW-1185">Reference proteome</keyword>
<accession>A0A9N9ETR6</accession>
<dbReference type="Proteomes" id="UP000789396">
    <property type="component" value="Unassembled WGS sequence"/>
</dbReference>
<dbReference type="AlphaFoldDB" id="A0A9N9ETR6"/>
<proteinExistence type="predicted"/>
<feature type="compositionally biased region" description="Basic and acidic residues" evidence="1">
    <location>
        <begin position="1"/>
        <end position="11"/>
    </location>
</feature>
<dbReference type="OrthoDB" id="2422867at2759"/>
<dbReference type="InterPro" id="IPR018289">
    <property type="entry name" value="MULE_transposase_dom"/>
</dbReference>
<dbReference type="EMBL" id="CAJVPZ010019490">
    <property type="protein sequence ID" value="CAG8694453.1"/>
    <property type="molecule type" value="Genomic_DNA"/>
</dbReference>
<comment type="caution">
    <text evidence="3">The sequence shown here is derived from an EMBL/GenBank/DDBJ whole genome shotgun (WGS) entry which is preliminary data.</text>
</comment>
<feature type="region of interest" description="Disordered" evidence="1">
    <location>
        <begin position="1"/>
        <end position="28"/>
    </location>
</feature>
<feature type="non-terminal residue" evidence="3">
    <location>
        <position position="438"/>
    </location>
</feature>
<evidence type="ECO:0000313" key="4">
    <source>
        <dbReference type="Proteomes" id="UP000789396"/>
    </source>
</evidence>
<evidence type="ECO:0000259" key="2">
    <source>
        <dbReference type="Pfam" id="PF10551"/>
    </source>
</evidence>
<dbReference type="PANTHER" id="PTHR47718">
    <property type="entry name" value="OS01G0519700 PROTEIN"/>
    <property type="match status" value="1"/>
</dbReference>
<reference evidence="3" key="1">
    <citation type="submission" date="2021-06" db="EMBL/GenBank/DDBJ databases">
        <authorList>
            <person name="Kallberg Y."/>
            <person name="Tangrot J."/>
            <person name="Rosling A."/>
        </authorList>
    </citation>
    <scope>NUCLEOTIDE SEQUENCE</scope>
    <source>
        <strain evidence="3">IN212</strain>
    </source>
</reference>
<gene>
    <name evidence="3" type="ORF">RFULGI_LOCUS10148</name>
</gene>
<feature type="domain" description="MULE transposase" evidence="2">
    <location>
        <begin position="140"/>
        <end position="208"/>
    </location>
</feature>
<evidence type="ECO:0000313" key="3">
    <source>
        <dbReference type="EMBL" id="CAG8694453.1"/>
    </source>
</evidence>
<feature type="compositionally biased region" description="Acidic residues" evidence="1">
    <location>
        <begin position="12"/>
        <end position="28"/>
    </location>
</feature>
<feature type="non-terminal residue" evidence="3">
    <location>
        <position position="1"/>
    </location>
</feature>
<protein>
    <submittedName>
        <fullName evidence="3">12323_t:CDS:1</fullName>
    </submittedName>
</protein>